<organism evidence="1 2">
    <name type="scientific">Acetobacter senegalensis</name>
    <dbReference type="NCBI Taxonomy" id="446692"/>
    <lineage>
        <taxon>Bacteria</taxon>
        <taxon>Pseudomonadati</taxon>
        <taxon>Pseudomonadota</taxon>
        <taxon>Alphaproteobacteria</taxon>
        <taxon>Acetobacterales</taxon>
        <taxon>Acetobacteraceae</taxon>
        <taxon>Acetobacter</taxon>
    </lineage>
</organism>
<dbReference type="OrthoDB" id="7355818at2"/>
<name>A0A149U5K3_9PROT</name>
<dbReference type="RefSeq" id="WP_061470902.1">
    <property type="nucleotide sequence ID" value="NZ_LHZU01000109.1"/>
</dbReference>
<evidence type="ECO:0008006" key="3">
    <source>
        <dbReference type="Google" id="ProtNLM"/>
    </source>
</evidence>
<dbReference type="EMBL" id="LHZU01000109">
    <property type="protein sequence ID" value="KXV60681.1"/>
    <property type="molecule type" value="Genomic_DNA"/>
</dbReference>
<dbReference type="Proteomes" id="UP000075360">
    <property type="component" value="Unassembled WGS sequence"/>
</dbReference>
<accession>A0A149U5K3</accession>
<sequence>MNGVDLSDVRREWIEPALKFLPDSLNTPARAQLVLGIGNKETQYRYVRQIGGGPALGFWQMEPATHDDMWRNFIRYRPELQSAALRLLAGANPDAKLLTTRMDYAALMAELHVYRAKDVLPAYGDALGQATFWKDNFNTHLGKGTVAGALPYFQQAVKV</sequence>
<evidence type="ECO:0000313" key="1">
    <source>
        <dbReference type="EMBL" id="KXV60681.1"/>
    </source>
</evidence>
<reference evidence="1 2" key="1">
    <citation type="submission" date="2015-06" db="EMBL/GenBank/DDBJ databases">
        <title>Improved classification and identification of acetic acid bacteria using matrix-assisted laser desorption/ionization time-of-flight mass spectrometry; Gluconobacter nephelii and Gluconobacter uchimurae are later heterotypic synonyms of Gluconobacter japonicus and Gluconobacter oxydans, respectively.</title>
        <authorList>
            <person name="Li L."/>
            <person name="Cleenwerck I."/>
            <person name="De Vuyst L."/>
            <person name="Vandamme P."/>
        </authorList>
    </citation>
    <scope>NUCLEOTIDE SEQUENCE [LARGE SCALE GENOMIC DNA]</scope>
    <source>
        <strain evidence="1 2">LMG 23690</strain>
    </source>
</reference>
<proteinExistence type="predicted"/>
<protein>
    <recommendedName>
        <fullName evidence="3">Transglycosylase SLT domain-containing protein</fullName>
    </recommendedName>
</protein>
<dbReference type="AlphaFoldDB" id="A0A149U5K3"/>
<gene>
    <name evidence="1" type="ORF">AD948_04460</name>
</gene>
<evidence type="ECO:0000313" key="2">
    <source>
        <dbReference type="Proteomes" id="UP000075360"/>
    </source>
</evidence>
<dbReference type="PATRIC" id="fig|446692.4.peg.3420"/>
<comment type="caution">
    <text evidence="1">The sequence shown here is derived from an EMBL/GenBank/DDBJ whole genome shotgun (WGS) entry which is preliminary data.</text>
</comment>